<comment type="subcellular location">
    <subcellularLocation>
        <location evidence="1">Membrane</location>
        <topology evidence="1">Multi-pass membrane protein</topology>
    </subcellularLocation>
</comment>
<dbReference type="Proteomes" id="UP000298484">
    <property type="component" value="Unassembled WGS sequence"/>
</dbReference>
<evidence type="ECO:0000256" key="1">
    <source>
        <dbReference type="ARBA" id="ARBA00004141"/>
    </source>
</evidence>
<evidence type="ECO:0000256" key="6">
    <source>
        <dbReference type="SAM" id="Phobius"/>
    </source>
</evidence>
<dbReference type="InterPro" id="IPR002549">
    <property type="entry name" value="AI-2E-like"/>
</dbReference>
<name>A0A4Y9ADA8_9BACI</name>
<comment type="caution">
    <text evidence="7">The sequence shown here is derived from an EMBL/GenBank/DDBJ whole genome shotgun (WGS) entry which is preliminary data.</text>
</comment>
<keyword evidence="4 6" id="KW-1133">Transmembrane helix</keyword>
<accession>A0A4Y9ADA8</accession>
<feature type="transmembrane region" description="Helical" evidence="6">
    <location>
        <begin position="155"/>
        <end position="181"/>
    </location>
</feature>
<dbReference type="GO" id="GO:0016020">
    <property type="term" value="C:membrane"/>
    <property type="evidence" value="ECO:0007669"/>
    <property type="project" value="UniProtKB-SubCell"/>
</dbReference>
<feature type="transmembrane region" description="Helical" evidence="6">
    <location>
        <begin position="214"/>
        <end position="239"/>
    </location>
</feature>
<reference evidence="7 8" key="1">
    <citation type="submission" date="2019-03" db="EMBL/GenBank/DDBJ databases">
        <title>Genome sequence of Lentibacillus salicampi ATCC BAA-719.</title>
        <authorList>
            <person name="Maclea K.S."/>
            <person name="Simoes Junior M."/>
        </authorList>
    </citation>
    <scope>NUCLEOTIDE SEQUENCE [LARGE SCALE GENOMIC DNA]</scope>
    <source>
        <strain evidence="7 8">ATCC BAA-719</strain>
    </source>
</reference>
<keyword evidence="3 6" id="KW-0812">Transmembrane</keyword>
<sequence length="364" mass="41022">MMQKRWFQTLIVLILVFLLVLLVSATDWIFEPIFQYVGAVAFPIIGAGVLFYITRPLMHLLEKLKMHRIVAILGVFVVLIAALFIIARYIVPILENQFSMLVNNIPGWISTAENIIDYWQENQNVIPDEVNETINETISNIRANVQTYIETVMSFIFGFIGEFISLMFALILIPFFLFFMLKDGEKFIPFITQFFEKKKADNIRSLLYKIDDSLTSYIQGQMIVALCIGVLLYIGYSIIGLDYAMTLAIFGAIICVIPFIGPYLAVTPAIIVGFFQDPLMPLWVAIVMIVAQQIEGNLVSPNVMGKALHLHPLTVITIVLAAGSIGGFLGMLFAIPVYAVVKTIISHFYHTYQDAQKDEEDALI</sequence>
<evidence type="ECO:0000256" key="4">
    <source>
        <dbReference type="ARBA" id="ARBA00022989"/>
    </source>
</evidence>
<evidence type="ECO:0000256" key="2">
    <source>
        <dbReference type="ARBA" id="ARBA00009773"/>
    </source>
</evidence>
<dbReference type="PANTHER" id="PTHR21716">
    <property type="entry name" value="TRANSMEMBRANE PROTEIN"/>
    <property type="match status" value="1"/>
</dbReference>
<dbReference type="EMBL" id="SRHY01000006">
    <property type="protein sequence ID" value="TFJ93425.1"/>
    <property type="molecule type" value="Genomic_DNA"/>
</dbReference>
<keyword evidence="8" id="KW-1185">Reference proteome</keyword>
<keyword evidence="5 6" id="KW-0472">Membrane</keyword>
<feature type="transmembrane region" description="Helical" evidence="6">
    <location>
        <begin position="69"/>
        <end position="91"/>
    </location>
</feature>
<dbReference type="PANTHER" id="PTHR21716:SF69">
    <property type="entry name" value="TRANSPORT PROTEIN YUBA-RELATED"/>
    <property type="match status" value="1"/>
</dbReference>
<dbReference type="Pfam" id="PF01594">
    <property type="entry name" value="AI-2E_transport"/>
    <property type="match status" value="1"/>
</dbReference>
<gene>
    <name evidence="7" type="ORF">E4U82_07095</name>
</gene>
<protein>
    <submittedName>
        <fullName evidence="7">AI-2E family transporter</fullName>
    </submittedName>
</protein>
<feature type="transmembrane region" description="Helical" evidence="6">
    <location>
        <begin position="245"/>
        <end position="266"/>
    </location>
</feature>
<organism evidence="7 8">
    <name type="scientific">Lentibacillus salicampi</name>
    <dbReference type="NCBI Taxonomy" id="175306"/>
    <lineage>
        <taxon>Bacteria</taxon>
        <taxon>Bacillati</taxon>
        <taxon>Bacillota</taxon>
        <taxon>Bacilli</taxon>
        <taxon>Bacillales</taxon>
        <taxon>Bacillaceae</taxon>
        <taxon>Lentibacillus</taxon>
    </lineage>
</organism>
<dbReference type="OrthoDB" id="9793390at2"/>
<evidence type="ECO:0000256" key="5">
    <source>
        <dbReference type="ARBA" id="ARBA00023136"/>
    </source>
</evidence>
<feature type="transmembrane region" description="Helical" evidence="6">
    <location>
        <begin position="314"/>
        <end position="341"/>
    </location>
</feature>
<evidence type="ECO:0000256" key="3">
    <source>
        <dbReference type="ARBA" id="ARBA00022692"/>
    </source>
</evidence>
<dbReference type="GO" id="GO:0055085">
    <property type="term" value="P:transmembrane transport"/>
    <property type="evidence" value="ECO:0007669"/>
    <property type="project" value="TreeGrafter"/>
</dbReference>
<proteinExistence type="inferred from homology"/>
<evidence type="ECO:0000313" key="7">
    <source>
        <dbReference type="EMBL" id="TFJ93425.1"/>
    </source>
</evidence>
<dbReference type="AlphaFoldDB" id="A0A4Y9ADA8"/>
<comment type="similarity">
    <text evidence="2">Belongs to the autoinducer-2 exporter (AI-2E) (TC 2.A.86) family.</text>
</comment>
<evidence type="ECO:0000313" key="8">
    <source>
        <dbReference type="Proteomes" id="UP000298484"/>
    </source>
</evidence>
<feature type="transmembrane region" description="Helical" evidence="6">
    <location>
        <begin position="35"/>
        <end position="57"/>
    </location>
</feature>